<feature type="active site" description="Charge relay system" evidence="6">
    <location>
        <position position="139"/>
    </location>
</feature>
<evidence type="ECO:0000256" key="6">
    <source>
        <dbReference type="PROSITE-ProRule" id="PRU01240"/>
    </source>
</evidence>
<dbReference type="PROSITE" id="PS00136">
    <property type="entry name" value="SUBTILASE_ASP"/>
    <property type="match status" value="1"/>
</dbReference>
<comment type="similarity">
    <text evidence="1 6 7">Belongs to the peptidase S8 family.</text>
</comment>
<dbReference type="InterPro" id="IPR015500">
    <property type="entry name" value="Peptidase_S8_subtilisin-rel"/>
</dbReference>
<keyword evidence="12" id="KW-1185">Reference proteome</keyword>
<dbReference type="PANTHER" id="PTHR43806">
    <property type="entry name" value="PEPTIDASE S8"/>
    <property type="match status" value="1"/>
</dbReference>
<dbReference type="InterPro" id="IPR034202">
    <property type="entry name" value="Subtilisin_Carlsberg-like"/>
</dbReference>
<dbReference type="CDD" id="cd07477">
    <property type="entry name" value="Peptidases_S8_Subtilisin_subset"/>
    <property type="match status" value="1"/>
</dbReference>
<feature type="compositionally biased region" description="Acidic residues" evidence="8">
    <location>
        <begin position="392"/>
        <end position="511"/>
    </location>
</feature>
<protein>
    <recommendedName>
        <fullName evidence="10">Peptidase S8/S53 domain-containing protein</fullName>
    </recommendedName>
</protein>
<feature type="transmembrane region" description="Helical" evidence="9">
    <location>
        <begin position="742"/>
        <end position="763"/>
    </location>
</feature>
<dbReference type="InterPro" id="IPR023828">
    <property type="entry name" value="Peptidase_S8_Ser-AS"/>
</dbReference>
<dbReference type="PROSITE" id="PS51892">
    <property type="entry name" value="SUBTILASE"/>
    <property type="match status" value="1"/>
</dbReference>
<feature type="region of interest" description="Disordered" evidence="8">
    <location>
        <begin position="696"/>
        <end position="737"/>
    </location>
</feature>
<dbReference type="InterPro" id="IPR023827">
    <property type="entry name" value="Peptidase_S8_Asp-AS"/>
</dbReference>
<evidence type="ECO:0000256" key="1">
    <source>
        <dbReference type="ARBA" id="ARBA00011073"/>
    </source>
</evidence>
<accession>A0ABP3HCG3</accession>
<keyword evidence="4 6" id="KW-0378">Hydrolase</keyword>
<feature type="active site" description="Charge relay system" evidence="6">
    <location>
        <position position="334"/>
    </location>
</feature>
<keyword evidence="9" id="KW-1133">Transmembrane helix</keyword>
<dbReference type="Proteomes" id="UP001501166">
    <property type="component" value="Unassembled WGS sequence"/>
</dbReference>
<keyword evidence="9" id="KW-0472">Membrane</keyword>
<dbReference type="Gene3D" id="3.40.50.200">
    <property type="entry name" value="Peptidase S8/S53 domain"/>
    <property type="match status" value="1"/>
</dbReference>
<evidence type="ECO:0000313" key="12">
    <source>
        <dbReference type="Proteomes" id="UP001501166"/>
    </source>
</evidence>
<organism evidence="11 12">
    <name type="scientific">Alkalibacterium iburiense</name>
    <dbReference type="NCBI Taxonomy" id="290589"/>
    <lineage>
        <taxon>Bacteria</taxon>
        <taxon>Bacillati</taxon>
        <taxon>Bacillota</taxon>
        <taxon>Bacilli</taxon>
        <taxon>Lactobacillales</taxon>
        <taxon>Carnobacteriaceae</taxon>
        <taxon>Alkalibacterium</taxon>
    </lineage>
</organism>
<feature type="compositionally biased region" description="Acidic residues" evidence="8">
    <location>
        <begin position="705"/>
        <end position="737"/>
    </location>
</feature>
<evidence type="ECO:0000256" key="3">
    <source>
        <dbReference type="ARBA" id="ARBA00022723"/>
    </source>
</evidence>
<keyword evidence="9" id="KW-0812">Transmembrane</keyword>
<keyword evidence="5 6" id="KW-0720">Serine protease</keyword>
<dbReference type="EMBL" id="BAAACW010000121">
    <property type="protein sequence ID" value="GAA0367171.1"/>
    <property type="molecule type" value="Genomic_DNA"/>
</dbReference>
<evidence type="ECO:0000256" key="9">
    <source>
        <dbReference type="SAM" id="Phobius"/>
    </source>
</evidence>
<dbReference type="InterPro" id="IPR050131">
    <property type="entry name" value="Peptidase_S8_subtilisin-like"/>
</dbReference>
<evidence type="ECO:0000256" key="8">
    <source>
        <dbReference type="SAM" id="MobiDB-lite"/>
    </source>
</evidence>
<keyword evidence="3" id="KW-0479">Metal-binding</keyword>
<dbReference type="InterPro" id="IPR000209">
    <property type="entry name" value="Peptidase_S8/S53_dom"/>
</dbReference>
<sequence>MQKNKGTIWAALCAIILIIGSLSPILTVSAHDTHHTDEYVDIIVRYYDSVPSEEELDPGYKNVRTLELLPIQTMSVPASAIKEISQQPNVKRVTYDQEIETSETTREVAADDWNQDMIGTFDAWDEGYFGDQIEVAVLDTGFYNHPDITYAGGFSVFDEEHELGPDEWTNDHEGHGTHVAGIIAAHPGTRGQGIAPNVNLYGIKIYHRDRGNRTTIANLMAGLEWAILQGVDIINISSGYPAHNQEMKEWIDIAVQNDILVVAASGNMTDDNPDIDYPAAYPEVIAVSNVDHNYAHVFDSMISELNELAAPGQSIIGLGTPADNADYITMSGTSQATPHVVGIAALLMQKYPDESASQIRARMQEKAMDLGEEGFDSFFGHGLVQYSPVDLPVEEDEPEEEPETSPEEDNEGDEDGSESSEPDDESGADNETDESEDPALPDDSTDEVPEEGEEDLSENDESVSEVVEEDNENETDGEEDGENSDVDDPSSEEEASEEELEDDESESETDDATPRSTVWIRPAVANGVATVSPEDIESVGDSGVLAVSFDSTLSHVDRLHLSSADIQEIKERNVTILIARMDMEWVIPADNLDSDDALLIFEHAGDSLPYLSVAKSDPLSFSIEQNGARETVFPASMTYRFFTNEAEVNQDYLYEWDTETEEWVVLGDRYTNGGVMGSSHSTATLAVFNPDDLSAAINNTRSSSSEEENNEEEDSESASESETEAEEVSEERSEVEENALNLPVALSGAVVILAAVGGGFYFFGGKPKE</sequence>
<gene>
    <name evidence="11" type="ORF">GCM10008932_18970</name>
</gene>
<evidence type="ECO:0000259" key="10">
    <source>
        <dbReference type="Pfam" id="PF00082"/>
    </source>
</evidence>
<dbReference type="PANTHER" id="PTHR43806:SF11">
    <property type="entry name" value="CEREVISIN-RELATED"/>
    <property type="match status" value="1"/>
</dbReference>
<dbReference type="InterPro" id="IPR036852">
    <property type="entry name" value="Peptidase_S8/S53_dom_sf"/>
</dbReference>
<feature type="active site" description="Charge relay system" evidence="6">
    <location>
        <position position="175"/>
    </location>
</feature>
<dbReference type="InterPro" id="IPR022398">
    <property type="entry name" value="Peptidase_S8_His-AS"/>
</dbReference>
<dbReference type="PRINTS" id="PR00723">
    <property type="entry name" value="SUBTILISIN"/>
</dbReference>
<dbReference type="PROSITE" id="PS00138">
    <property type="entry name" value="SUBTILASE_SER"/>
    <property type="match status" value="1"/>
</dbReference>
<evidence type="ECO:0000256" key="5">
    <source>
        <dbReference type="ARBA" id="ARBA00022825"/>
    </source>
</evidence>
<feature type="region of interest" description="Disordered" evidence="8">
    <location>
        <begin position="392"/>
        <end position="519"/>
    </location>
</feature>
<evidence type="ECO:0000313" key="11">
    <source>
        <dbReference type="EMBL" id="GAA0367171.1"/>
    </source>
</evidence>
<dbReference type="PROSITE" id="PS00137">
    <property type="entry name" value="SUBTILASE_HIS"/>
    <property type="match status" value="1"/>
</dbReference>
<dbReference type="SUPFAM" id="SSF52743">
    <property type="entry name" value="Subtilisin-like"/>
    <property type="match status" value="1"/>
</dbReference>
<evidence type="ECO:0000256" key="4">
    <source>
        <dbReference type="ARBA" id="ARBA00022801"/>
    </source>
</evidence>
<evidence type="ECO:0000256" key="7">
    <source>
        <dbReference type="RuleBase" id="RU003355"/>
    </source>
</evidence>
<evidence type="ECO:0000256" key="2">
    <source>
        <dbReference type="ARBA" id="ARBA00022670"/>
    </source>
</evidence>
<feature type="domain" description="Peptidase S8/S53" evidence="10">
    <location>
        <begin position="130"/>
        <end position="382"/>
    </location>
</feature>
<dbReference type="RefSeq" id="WP_343756060.1">
    <property type="nucleotide sequence ID" value="NZ_BAAACW010000121.1"/>
</dbReference>
<reference evidence="12" key="1">
    <citation type="journal article" date="2019" name="Int. J. Syst. Evol. Microbiol.">
        <title>The Global Catalogue of Microorganisms (GCM) 10K type strain sequencing project: providing services to taxonomists for standard genome sequencing and annotation.</title>
        <authorList>
            <consortium name="The Broad Institute Genomics Platform"/>
            <consortium name="The Broad Institute Genome Sequencing Center for Infectious Disease"/>
            <person name="Wu L."/>
            <person name="Ma J."/>
        </authorList>
    </citation>
    <scope>NUCLEOTIDE SEQUENCE [LARGE SCALE GENOMIC DNA]</scope>
    <source>
        <strain evidence="12">JCM 12662</strain>
    </source>
</reference>
<keyword evidence="2 6" id="KW-0645">Protease</keyword>
<proteinExistence type="inferred from homology"/>
<dbReference type="Pfam" id="PF00082">
    <property type="entry name" value="Peptidase_S8"/>
    <property type="match status" value="1"/>
</dbReference>
<name>A0ABP3HCG3_9LACT</name>
<comment type="caution">
    <text evidence="11">The sequence shown here is derived from an EMBL/GenBank/DDBJ whole genome shotgun (WGS) entry which is preliminary data.</text>
</comment>